<protein>
    <submittedName>
        <fullName evidence="1">Uncharacterized protein</fullName>
    </submittedName>
</protein>
<dbReference type="EMBL" id="FP929050">
    <property type="protein sequence ID" value="CBL13804.1"/>
    <property type="molecule type" value="Genomic_DNA"/>
</dbReference>
<name>D4L2G4_9FIRM</name>
<reference evidence="1 2" key="2">
    <citation type="submission" date="2010-03" db="EMBL/GenBank/DDBJ databases">
        <authorList>
            <person name="Pajon A."/>
        </authorList>
    </citation>
    <scope>NUCLEOTIDE SEQUENCE [LARGE SCALE GENOMIC DNA]</scope>
    <source>
        <strain evidence="1 2">XB6B4</strain>
    </source>
</reference>
<organism evidence="1 2">
    <name type="scientific">Roseburia intestinalis XB6B4</name>
    <dbReference type="NCBI Taxonomy" id="718255"/>
    <lineage>
        <taxon>Bacteria</taxon>
        <taxon>Bacillati</taxon>
        <taxon>Bacillota</taxon>
        <taxon>Clostridia</taxon>
        <taxon>Lachnospirales</taxon>
        <taxon>Lachnospiraceae</taxon>
        <taxon>Roseburia</taxon>
    </lineage>
</organism>
<dbReference type="KEGG" id="rix:RO1_35330"/>
<gene>
    <name evidence="1" type="ORF">RO1_35330</name>
</gene>
<dbReference type="HOGENOM" id="CLU_2957846_0_0_9"/>
<proteinExistence type="predicted"/>
<reference evidence="1 2" key="1">
    <citation type="submission" date="2010-03" db="EMBL/GenBank/DDBJ databases">
        <title>The genome sequence of Roseburia intestinalis XB6B4.</title>
        <authorList>
            <consortium name="metaHIT consortium -- http://www.metahit.eu/"/>
            <person name="Pajon A."/>
            <person name="Turner K."/>
            <person name="Parkhill J."/>
            <person name="Bernalier A."/>
        </authorList>
    </citation>
    <scope>NUCLEOTIDE SEQUENCE [LARGE SCALE GENOMIC DNA]</scope>
    <source>
        <strain evidence="1 2">XB6B4</strain>
    </source>
</reference>
<evidence type="ECO:0000313" key="1">
    <source>
        <dbReference type="EMBL" id="CBL13804.1"/>
    </source>
</evidence>
<sequence>MKRWQDVKKINNRFLSRIAQSDDGESWSDQHYNWLSEVTLRECEMLKRLDEAVGKFIGV</sequence>
<dbReference type="Proteomes" id="UP000008953">
    <property type="component" value="Chromosome"/>
</dbReference>
<accession>D4L2G4</accession>
<dbReference type="AlphaFoldDB" id="D4L2G4"/>
<evidence type="ECO:0000313" key="2">
    <source>
        <dbReference type="Proteomes" id="UP000008953"/>
    </source>
</evidence>